<dbReference type="Proteomes" id="UP000013776">
    <property type="component" value="Unassembled WGS sequence"/>
</dbReference>
<dbReference type="AlphaFoldDB" id="R4XBQ7"/>
<evidence type="ECO:0000313" key="2">
    <source>
        <dbReference type="Proteomes" id="UP000013776"/>
    </source>
</evidence>
<protein>
    <submittedName>
        <fullName evidence="1">Uncharacterized protein</fullName>
    </submittedName>
</protein>
<dbReference type="InterPro" id="IPR018858">
    <property type="entry name" value="DUF2458"/>
</dbReference>
<accession>R4XBQ7</accession>
<dbReference type="Pfam" id="PF10454">
    <property type="entry name" value="DUF2458"/>
    <property type="match status" value="1"/>
</dbReference>
<dbReference type="VEuPathDB" id="FungiDB:TAPDE_000396"/>
<name>R4XBQ7_TAPDE</name>
<comment type="caution">
    <text evidence="1">The sequence shown here is derived from an EMBL/GenBank/DDBJ whole genome shotgun (WGS) entry which is preliminary data.</text>
</comment>
<reference evidence="1 2" key="1">
    <citation type="journal article" date="2013" name="MBio">
        <title>Genome sequencing of the plant pathogen Taphrina deformans, the causal agent of peach leaf curl.</title>
        <authorList>
            <person name="Cisse O.H."/>
            <person name="Almeida J.M.G.C.F."/>
            <person name="Fonseca A."/>
            <person name="Kumar A.A."/>
            <person name="Salojaervi J."/>
            <person name="Overmyer K."/>
            <person name="Hauser P.M."/>
            <person name="Pagni M."/>
        </authorList>
    </citation>
    <scope>NUCLEOTIDE SEQUENCE [LARGE SCALE GENOMIC DNA]</scope>
    <source>
        <strain evidence="2">PYCC 5710 / ATCC 11124 / CBS 356.35 / IMI 108563 / JCM 9778 / NBRC 8474</strain>
    </source>
</reference>
<evidence type="ECO:0000313" key="1">
    <source>
        <dbReference type="EMBL" id="CCG80768.1"/>
    </source>
</evidence>
<gene>
    <name evidence="1" type="ORF">TAPDE_000396</name>
</gene>
<organism evidence="1 2">
    <name type="scientific">Taphrina deformans (strain PYCC 5710 / ATCC 11124 / CBS 356.35 / IMI 108563 / JCM 9778 / NBRC 8474)</name>
    <name type="common">Peach leaf curl fungus</name>
    <name type="synonym">Lalaria deformans</name>
    <dbReference type="NCBI Taxonomy" id="1097556"/>
    <lineage>
        <taxon>Eukaryota</taxon>
        <taxon>Fungi</taxon>
        <taxon>Dikarya</taxon>
        <taxon>Ascomycota</taxon>
        <taxon>Taphrinomycotina</taxon>
        <taxon>Taphrinomycetes</taxon>
        <taxon>Taphrinales</taxon>
        <taxon>Taphrinaceae</taxon>
        <taxon>Taphrina</taxon>
    </lineage>
</organism>
<sequence length="156" mass="17233">MDGDTEDGRIDALISSILERTTADGTVLDALSTMRRNQDAHERAWRDARGLILAKYETRRRLNAMMVGIGGAEGVSGEDLVRMEGVEVAAFDVKLRTAMATMYVSQAKELETVGFSVPRDGMGRVARVLDELIDEHERGVRVQTTETETGTQKTME</sequence>
<keyword evidence="2" id="KW-1185">Reference proteome</keyword>
<proteinExistence type="predicted"/>
<dbReference type="EMBL" id="CAHR02000011">
    <property type="protein sequence ID" value="CCG80768.1"/>
    <property type="molecule type" value="Genomic_DNA"/>
</dbReference>